<dbReference type="EMBL" id="VSWD01000013">
    <property type="protein sequence ID" value="KAK3084791.1"/>
    <property type="molecule type" value="Genomic_DNA"/>
</dbReference>
<dbReference type="GO" id="GO:0005230">
    <property type="term" value="F:extracellular ligand-gated monoatomic ion channel activity"/>
    <property type="evidence" value="ECO:0007669"/>
    <property type="project" value="InterPro"/>
</dbReference>
<dbReference type="GO" id="GO:0016020">
    <property type="term" value="C:membrane"/>
    <property type="evidence" value="ECO:0007669"/>
    <property type="project" value="UniProtKB-SubCell"/>
</dbReference>
<evidence type="ECO:0000259" key="7">
    <source>
        <dbReference type="Pfam" id="PF02932"/>
    </source>
</evidence>
<name>A0AA88XKW0_PINIB</name>
<dbReference type="SUPFAM" id="SSF90112">
    <property type="entry name" value="Neurotransmitter-gated ion-channel transmembrane pore"/>
    <property type="match status" value="1"/>
</dbReference>
<dbReference type="Proteomes" id="UP001186944">
    <property type="component" value="Unassembled WGS sequence"/>
</dbReference>
<evidence type="ECO:0000313" key="9">
    <source>
        <dbReference type="Proteomes" id="UP001186944"/>
    </source>
</evidence>
<keyword evidence="4 5" id="KW-0472">Membrane</keyword>
<evidence type="ECO:0000259" key="6">
    <source>
        <dbReference type="Pfam" id="PF02931"/>
    </source>
</evidence>
<dbReference type="FunFam" id="2.70.170.10:FF:000028">
    <property type="entry name" value="AcetylCholine Receptor"/>
    <property type="match status" value="1"/>
</dbReference>
<keyword evidence="9" id="KW-1185">Reference proteome</keyword>
<dbReference type="CDD" id="cd19051">
    <property type="entry name" value="LGIC_TM_cation"/>
    <property type="match status" value="1"/>
</dbReference>
<feature type="transmembrane region" description="Helical" evidence="5">
    <location>
        <begin position="368"/>
        <end position="388"/>
    </location>
</feature>
<evidence type="ECO:0000256" key="3">
    <source>
        <dbReference type="ARBA" id="ARBA00022989"/>
    </source>
</evidence>
<dbReference type="InterPro" id="IPR006201">
    <property type="entry name" value="Neur_channel"/>
</dbReference>
<protein>
    <submittedName>
        <fullName evidence="8">Uncharacterized protein</fullName>
    </submittedName>
</protein>
<accession>A0AA88XKW0</accession>
<dbReference type="Gene3D" id="2.70.170.10">
    <property type="entry name" value="Neurotransmitter-gated ion-channel ligand-binding domain"/>
    <property type="match status" value="1"/>
</dbReference>
<dbReference type="InterPro" id="IPR018000">
    <property type="entry name" value="Neurotransmitter_ion_chnl_CS"/>
</dbReference>
<dbReference type="Gene3D" id="1.20.58.390">
    <property type="entry name" value="Neurotransmitter-gated ion-channel transmembrane domain"/>
    <property type="match status" value="1"/>
</dbReference>
<keyword evidence="5" id="KW-0813">Transport</keyword>
<dbReference type="InterPro" id="IPR036719">
    <property type="entry name" value="Neuro-gated_channel_TM_sf"/>
</dbReference>
<dbReference type="AlphaFoldDB" id="A0AA88XKW0"/>
<proteinExistence type="inferred from homology"/>
<evidence type="ECO:0000256" key="1">
    <source>
        <dbReference type="ARBA" id="ARBA00004141"/>
    </source>
</evidence>
<dbReference type="CDD" id="cd18989">
    <property type="entry name" value="LGIC_ECD_cation"/>
    <property type="match status" value="1"/>
</dbReference>
<feature type="domain" description="Neurotransmitter-gated ion-channel ligand-binding" evidence="6">
    <location>
        <begin position="25"/>
        <end position="228"/>
    </location>
</feature>
<dbReference type="InterPro" id="IPR006202">
    <property type="entry name" value="Neur_chan_lig-bd"/>
</dbReference>
<comment type="caution">
    <text evidence="8">The sequence shown here is derived from an EMBL/GenBank/DDBJ whole genome shotgun (WGS) entry which is preliminary data.</text>
</comment>
<dbReference type="InterPro" id="IPR038050">
    <property type="entry name" value="Neuro_actylchol_rec"/>
</dbReference>
<keyword evidence="2 5" id="KW-0812">Transmembrane</keyword>
<dbReference type="PROSITE" id="PS00236">
    <property type="entry name" value="NEUROTR_ION_CHANNEL"/>
    <property type="match status" value="1"/>
</dbReference>
<feature type="transmembrane region" description="Helical" evidence="5">
    <location>
        <begin position="289"/>
        <end position="317"/>
    </location>
</feature>
<dbReference type="Pfam" id="PF02932">
    <property type="entry name" value="Neur_chan_memb"/>
    <property type="match status" value="1"/>
</dbReference>
<comment type="subcellular location">
    <subcellularLocation>
        <location evidence="1">Membrane</location>
        <topology evidence="1">Multi-pass membrane protein</topology>
    </subcellularLocation>
</comment>
<dbReference type="Pfam" id="PF02931">
    <property type="entry name" value="Neur_chan_LBD"/>
    <property type="match status" value="1"/>
</dbReference>
<evidence type="ECO:0000256" key="4">
    <source>
        <dbReference type="ARBA" id="ARBA00023136"/>
    </source>
</evidence>
<comment type="similarity">
    <text evidence="5">Belongs to the ligand-gated ion channel (TC 1.A.9) family.</text>
</comment>
<dbReference type="InterPro" id="IPR006029">
    <property type="entry name" value="Neurotrans-gated_channel_TM"/>
</dbReference>
<keyword evidence="5" id="KW-0406">Ion transport</keyword>
<dbReference type="PRINTS" id="PR00252">
    <property type="entry name" value="NRIONCHANNEL"/>
</dbReference>
<keyword evidence="5" id="KW-0732">Signal</keyword>
<dbReference type="PANTHER" id="PTHR18945">
    <property type="entry name" value="NEUROTRANSMITTER GATED ION CHANNEL"/>
    <property type="match status" value="1"/>
</dbReference>
<keyword evidence="3 5" id="KW-1133">Transmembrane helix</keyword>
<feature type="transmembrane region" description="Helical" evidence="5">
    <location>
        <begin position="229"/>
        <end position="254"/>
    </location>
</feature>
<feature type="domain" description="Neurotransmitter-gated ion-channel transmembrane" evidence="7">
    <location>
        <begin position="236"/>
        <end position="320"/>
    </location>
</feature>
<feature type="transmembrane region" description="Helical" evidence="5">
    <location>
        <begin position="260"/>
        <end position="277"/>
    </location>
</feature>
<feature type="signal peptide" evidence="5">
    <location>
        <begin position="1"/>
        <end position="17"/>
    </location>
</feature>
<gene>
    <name evidence="8" type="ORF">FSP39_019111</name>
</gene>
<evidence type="ECO:0000256" key="5">
    <source>
        <dbReference type="RuleBase" id="RU000687"/>
    </source>
</evidence>
<keyword evidence="5" id="KW-0407">Ion channel</keyword>
<evidence type="ECO:0000256" key="2">
    <source>
        <dbReference type="ARBA" id="ARBA00022692"/>
    </source>
</evidence>
<feature type="chain" id="PRO_5041514657" evidence="5">
    <location>
        <begin position="18"/>
        <end position="391"/>
    </location>
</feature>
<dbReference type="InterPro" id="IPR036734">
    <property type="entry name" value="Neur_chan_lig-bd_sf"/>
</dbReference>
<dbReference type="GO" id="GO:0004888">
    <property type="term" value="F:transmembrane signaling receptor activity"/>
    <property type="evidence" value="ECO:0007669"/>
    <property type="project" value="InterPro"/>
</dbReference>
<dbReference type="SUPFAM" id="SSF63712">
    <property type="entry name" value="Nicotinic receptor ligand binding domain-like"/>
    <property type="match status" value="1"/>
</dbReference>
<sequence length="391" mass="45233">MKHLVLLEILFIYDIYAKVHTETLLEQHIFSDYNKIVLPRTNSSKPIKVSLHSYLGDLSYLREAENVLETNMYFHVEWTDDFLKWNLSKYNVKELAVDYQKLWLPDIFIINGLGDSRYLPVQNTLVHVSYNGFVSWWPGGNIKTKCKLYVSKYPFDSQLCKLILEPWKLSVEQQTFEIAQIAMDDLPTPFEENANWEVTDIKQVTHMFAFYGYYNMAHYELRIYLKRRVLYHVFNIVFPVLLMSIISMCSYLIPPSSGEKMSVCVSIFLSFAVYVTIINNELPRTASGVCYFGLYLFTQLAISGCTIVLSALVLHIYHKEGKCQVPGPCNSGKESKNRVTDCVGIEGTPVKETVRQNDNKAFAIKLDYLFFKLCFILNLMSFVVYLILSNS</sequence>
<evidence type="ECO:0000313" key="8">
    <source>
        <dbReference type="EMBL" id="KAK3084791.1"/>
    </source>
</evidence>
<organism evidence="8 9">
    <name type="scientific">Pinctada imbricata</name>
    <name type="common">Atlantic pearl-oyster</name>
    <name type="synonym">Pinctada martensii</name>
    <dbReference type="NCBI Taxonomy" id="66713"/>
    <lineage>
        <taxon>Eukaryota</taxon>
        <taxon>Metazoa</taxon>
        <taxon>Spiralia</taxon>
        <taxon>Lophotrochozoa</taxon>
        <taxon>Mollusca</taxon>
        <taxon>Bivalvia</taxon>
        <taxon>Autobranchia</taxon>
        <taxon>Pteriomorphia</taxon>
        <taxon>Pterioida</taxon>
        <taxon>Pterioidea</taxon>
        <taxon>Pteriidae</taxon>
        <taxon>Pinctada</taxon>
    </lineage>
</organism>
<reference evidence="8" key="1">
    <citation type="submission" date="2019-08" db="EMBL/GenBank/DDBJ databases">
        <title>The improved chromosome-level genome for the pearl oyster Pinctada fucata martensii using PacBio sequencing and Hi-C.</title>
        <authorList>
            <person name="Zheng Z."/>
        </authorList>
    </citation>
    <scope>NUCLEOTIDE SEQUENCE</scope>
    <source>
        <strain evidence="8">ZZ-2019</strain>
        <tissue evidence="8">Adductor muscle</tissue>
    </source>
</reference>